<proteinExistence type="predicted"/>
<protein>
    <submittedName>
        <fullName evidence="1">Uncharacterized protein</fullName>
    </submittedName>
</protein>
<dbReference type="Proteomes" id="UP000295252">
    <property type="component" value="Chromosome V"/>
</dbReference>
<dbReference type="EMBL" id="HG739087">
    <property type="protein sequence ID" value="CDO98817.1"/>
    <property type="molecule type" value="Genomic_DNA"/>
</dbReference>
<evidence type="ECO:0000313" key="1">
    <source>
        <dbReference type="EMBL" id="CDO98817.1"/>
    </source>
</evidence>
<dbReference type="InParanoid" id="A0A068TS03"/>
<reference evidence="2" key="1">
    <citation type="journal article" date="2014" name="Science">
        <title>The coffee genome provides insight into the convergent evolution of caffeine biosynthesis.</title>
        <authorList>
            <person name="Denoeud F."/>
            <person name="Carretero-Paulet L."/>
            <person name="Dereeper A."/>
            <person name="Droc G."/>
            <person name="Guyot R."/>
            <person name="Pietrella M."/>
            <person name="Zheng C."/>
            <person name="Alberti A."/>
            <person name="Anthony F."/>
            <person name="Aprea G."/>
            <person name="Aury J.M."/>
            <person name="Bento P."/>
            <person name="Bernard M."/>
            <person name="Bocs S."/>
            <person name="Campa C."/>
            <person name="Cenci A."/>
            <person name="Combes M.C."/>
            <person name="Crouzillat D."/>
            <person name="Da Silva C."/>
            <person name="Daddiego L."/>
            <person name="De Bellis F."/>
            <person name="Dussert S."/>
            <person name="Garsmeur O."/>
            <person name="Gayraud T."/>
            <person name="Guignon V."/>
            <person name="Jahn K."/>
            <person name="Jamilloux V."/>
            <person name="Joet T."/>
            <person name="Labadie K."/>
            <person name="Lan T."/>
            <person name="Leclercq J."/>
            <person name="Lepelley M."/>
            <person name="Leroy T."/>
            <person name="Li L.T."/>
            <person name="Librado P."/>
            <person name="Lopez L."/>
            <person name="Munoz A."/>
            <person name="Noel B."/>
            <person name="Pallavicini A."/>
            <person name="Perrotta G."/>
            <person name="Poncet V."/>
            <person name="Pot D."/>
            <person name="Priyono X."/>
            <person name="Rigoreau M."/>
            <person name="Rouard M."/>
            <person name="Rozas J."/>
            <person name="Tranchant-Dubreuil C."/>
            <person name="VanBuren R."/>
            <person name="Zhang Q."/>
            <person name="Andrade A.C."/>
            <person name="Argout X."/>
            <person name="Bertrand B."/>
            <person name="de Kochko A."/>
            <person name="Graziosi G."/>
            <person name="Henry R.J."/>
            <person name="Jayarama X."/>
            <person name="Ming R."/>
            <person name="Nagai C."/>
            <person name="Rounsley S."/>
            <person name="Sankoff D."/>
            <person name="Giuliano G."/>
            <person name="Albert V.A."/>
            <person name="Wincker P."/>
            <person name="Lashermes P."/>
        </authorList>
    </citation>
    <scope>NUCLEOTIDE SEQUENCE [LARGE SCALE GENOMIC DNA]</scope>
    <source>
        <strain evidence="2">cv. DH200-94</strain>
    </source>
</reference>
<keyword evidence="2" id="KW-1185">Reference proteome</keyword>
<dbReference type="AlphaFoldDB" id="A0A068TS03"/>
<organism evidence="1 2">
    <name type="scientific">Coffea canephora</name>
    <name type="common">Robusta coffee</name>
    <dbReference type="NCBI Taxonomy" id="49390"/>
    <lineage>
        <taxon>Eukaryota</taxon>
        <taxon>Viridiplantae</taxon>
        <taxon>Streptophyta</taxon>
        <taxon>Embryophyta</taxon>
        <taxon>Tracheophyta</taxon>
        <taxon>Spermatophyta</taxon>
        <taxon>Magnoliopsida</taxon>
        <taxon>eudicotyledons</taxon>
        <taxon>Gunneridae</taxon>
        <taxon>Pentapetalae</taxon>
        <taxon>asterids</taxon>
        <taxon>lamiids</taxon>
        <taxon>Gentianales</taxon>
        <taxon>Rubiaceae</taxon>
        <taxon>Ixoroideae</taxon>
        <taxon>Gardenieae complex</taxon>
        <taxon>Bertiereae - Coffeeae clade</taxon>
        <taxon>Coffeeae</taxon>
        <taxon>Coffea</taxon>
    </lineage>
</organism>
<name>A0A068TS03_COFCA</name>
<sequence>MSRSNLDSWLMRSGLGEINGPGWRACTMGLAKGKGISCLSSESGGFVGIDMYAGWLVVALKTSFLFLT</sequence>
<dbReference type="Gramene" id="CDO98817">
    <property type="protein sequence ID" value="CDO98817"/>
    <property type="gene ID" value="GSCOC_T00025746001"/>
</dbReference>
<gene>
    <name evidence="1" type="ORF">GSCOC_T00025746001</name>
</gene>
<evidence type="ECO:0000313" key="2">
    <source>
        <dbReference type="Proteomes" id="UP000295252"/>
    </source>
</evidence>
<accession>A0A068TS03</accession>